<dbReference type="EMBL" id="BMGY01000010">
    <property type="protein sequence ID" value="GGH83855.1"/>
    <property type="molecule type" value="Genomic_DNA"/>
</dbReference>
<proteinExistence type="predicted"/>
<reference evidence="2" key="1">
    <citation type="journal article" date="2019" name="Int. J. Syst. Evol. Microbiol.">
        <title>The Global Catalogue of Microorganisms (GCM) 10K type strain sequencing project: providing services to taxonomists for standard genome sequencing and annotation.</title>
        <authorList>
            <consortium name="The Broad Institute Genomics Platform"/>
            <consortium name="The Broad Institute Genome Sequencing Center for Infectious Disease"/>
            <person name="Wu L."/>
            <person name="Ma J."/>
        </authorList>
    </citation>
    <scope>NUCLEOTIDE SEQUENCE [LARGE SCALE GENOMIC DNA]</scope>
    <source>
        <strain evidence="2">CGMCC 1.14966</strain>
    </source>
</reference>
<dbReference type="Proteomes" id="UP000637774">
    <property type="component" value="Unassembled WGS sequence"/>
</dbReference>
<sequence>MIRLFLTDGNFLAREALRTGLDAASELRVLARGDLINEHCMARVLDLKAHGYLTKTSLLTELAHDLTTVAVGHSYQAGGELLRE</sequence>
<organism evidence="1 2">
    <name type="scientific">Hymenobacter frigidus</name>
    <dbReference type="NCBI Taxonomy" id="1524095"/>
    <lineage>
        <taxon>Bacteria</taxon>
        <taxon>Pseudomonadati</taxon>
        <taxon>Bacteroidota</taxon>
        <taxon>Cytophagia</taxon>
        <taxon>Cytophagales</taxon>
        <taxon>Hymenobacteraceae</taxon>
        <taxon>Hymenobacter</taxon>
    </lineage>
</organism>
<keyword evidence="2" id="KW-1185">Reference proteome</keyword>
<accession>A0ABQ2A2N3</accession>
<dbReference type="RefSeq" id="WP_188561384.1">
    <property type="nucleotide sequence ID" value="NZ_BMGY01000010.1"/>
</dbReference>
<evidence type="ECO:0000313" key="1">
    <source>
        <dbReference type="EMBL" id="GGH83855.1"/>
    </source>
</evidence>
<protein>
    <submittedName>
        <fullName evidence="1">Uncharacterized protein</fullName>
    </submittedName>
</protein>
<name>A0ABQ2A2N3_9BACT</name>
<comment type="caution">
    <text evidence="1">The sequence shown here is derived from an EMBL/GenBank/DDBJ whole genome shotgun (WGS) entry which is preliminary data.</text>
</comment>
<gene>
    <name evidence="1" type="ORF">GCM10011495_14420</name>
</gene>
<evidence type="ECO:0000313" key="2">
    <source>
        <dbReference type="Proteomes" id="UP000637774"/>
    </source>
</evidence>